<protein>
    <submittedName>
        <fullName evidence="2">Uncharacterized protein</fullName>
    </submittedName>
</protein>
<sequence length="50" mass="6131">MTFSQEQKTFMIESYFRNGCKIDGEWIYNIPDCFEEFRNEFSEIRSVSYN</sequence>
<name>A0A482WE53_ASBVE</name>
<accession>A0A482WE53</accession>
<gene>
    <name evidence="1" type="ORF">BDFB_014931</name>
    <name evidence="2" type="ORF">BDFB_014950</name>
</gene>
<reference evidence="2 3" key="1">
    <citation type="submission" date="2017-03" db="EMBL/GenBank/DDBJ databases">
        <title>Genome of the blue death feigning beetle - Asbolus verrucosus.</title>
        <authorList>
            <person name="Rider S.D."/>
        </authorList>
    </citation>
    <scope>NUCLEOTIDE SEQUENCE [LARGE SCALE GENOMIC DNA]</scope>
    <source>
        <strain evidence="2">Butters</strain>
        <tissue evidence="2">Head and leg muscle</tissue>
    </source>
</reference>
<dbReference type="EMBL" id="QDEB01002972">
    <property type="protein sequence ID" value="RZC42989.1"/>
    <property type="molecule type" value="Genomic_DNA"/>
</dbReference>
<dbReference type="OrthoDB" id="6803558at2759"/>
<dbReference type="AlphaFoldDB" id="A0A482WE53"/>
<organism evidence="2 3">
    <name type="scientific">Asbolus verrucosus</name>
    <name type="common">Desert ironclad beetle</name>
    <dbReference type="NCBI Taxonomy" id="1661398"/>
    <lineage>
        <taxon>Eukaryota</taxon>
        <taxon>Metazoa</taxon>
        <taxon>Ecdysozoa</taxon>
        <taxon>Arthropoda</taxon>
        <taxon>Hexapoda</taxon>
        <taxon>Insecta</taxon>
        <taxon>Pterygota</taxon>
        <taxon>Neoptera</taxon>
        <taxon>Endopterygota</taxon>
        <taxon>Coleoptera</taxon>
        <taxon>Polyphaga</taxon>
        <taxon>Cucujiformia</taxon>
        <taxon>Tenebrionidae</taxon>
        <taxon>Pimeliinae</taxon>
        <taxon>Asbolus</taxon>
    </lineage>
</organism>
<dbReference type="Proteomes" id="UP000292052">
    <property type="component" value="Unassembled WGS sequence"/>
</dbReference>
<evidence type="ECO:0000313" key="1">
    <source>
        <dbReference type="EMBL" id="RZC40597.1"/>
    </source>
</evidence>
<comment type="caution">
    <text evidence="2">The sequence shown here is derived from an EMBL/GenBank/DDBJ whole genome shotgun (WGS) entry which is preliminary data.</text>
</comment>
<proteinExistence type="predicted"/>
<keyword evidence="3" id="KW-1185">Reference proteome</keyword>
<evidence type="ECO:0000313" key="2">
    <source>
        <dbReference type="EMBL" id="RZC42989.1"/>
    </source>
</evidence>
<dbReference type="EMBL" id="QDEB01024819">
    <property type="protein sequence ID" value="RZC40597.1"/>
    <property type="molecule type" value="Genomic_DNA"/>
</dbReference>
<evidence type="ECO:0000313" key="3">
    <source>
        <dbReference type="Proteomes" id="UP000292052"/>
    </source>
</evidence>